<keyword evidence="2" id="KW-0732">Signal</keyword>
<feature type="region of interest" description="Disordered" evidence="1">
    <location>
        <begin position="44"/>
        <end position="89"/>
    </location>
</feature>
<keyword evidence="5" id="KW-1185">Reference proteome</keyword>
<dbReference type="AlphaFoldDB" id="A0A8S1BFY8"/>
<evidence type="ECO:0000313" key="6">
    <source>
        <dbReference type="Proteomes" id="UP000494256"/>
    </source>
</evidence>
<protein>
    <submittedName>
        <fullName evidence="4">Uncharacterized protein</fullName>
    </submittedName>
</protein>
<accession>A0A8S1BFY8</accession>
<evidence type="ECO:0000313" key="5">
    <source>
        <dbReference type="Proteomes" id="UP000494106"/>
    </source>
</evidence>
<evidence type="ECO:0000256" key="2">
    <source>
        <dbReference type="SAM" id="SignalP"/>
    </source>
</evidence>
<organism evidence="4 5">
    <name type="scientific">Arctia plantaginis</name>
    <name type="common">Wood tiger moth</name>
    <name type="synonym">Phalaena plantaginis</name>
    <dbReference type="NCBI Taxonomy" id="874455"/>
    <lineage>
        <taxon>Eukaryota</taxon>
        <taxon>Metazoa</taxon>
        <taxon>Ecdysozoa</taxon>
        <taxon>Arthropoda</taxon>
        <taxon>Hexapoda</taxon>
        <taxon>Insecta</taxon>
        <taxon>Pterygota</taxon>
        <taxon>Neoptera</taxon>
        <taxon>Endopterygota</taxon>
        <taxon>Lepidoptera</taxon>
        <taxon>Glossata</taxon>
        <taxon>Ditrysia</taxon>
        <taxon>Noctuoidea</taxon>
        <taxon>Erebidae</taxon>
        <taxon>Arctiinae</taxon>
        <taxon>Arctia</taxon>
    </lineage>
</organism>
<dbReference type="Pfam" id="PF01391">
    <property type="entry name" value="Collagen"/>
    <property type="match status" value="1"/>
</dbReference>
<evidence type="ECO:0000313" key="4">
    <source>
        <dbReference type="EMBL" id="CAB3258128.1"/>
    </source>
</evidence>
<dbReference type="Proteomes" id="UP000494106">
    <property type="component" value="Unassembled WGS sequence"/>
</dbReference>
<sequence>MDVKFFNPILFVSLLVMHTIPSTNTEDQCKTELKTCRLVLNDDVFGRPGPPGPAGPRGFDGLKGDRGMPGPVGLPGPPGRPGICDCNLS</sequence>
<evidence type="ECO:0000313" key="3">
    <source>
        <dbReference type="EMBL" id="CAB3256667.1"/>
    </source>
</evidence>
<proteinExistence type="predicted"/>
<gene>
    <name evidence="3" type="ORF">APLA_LOCUS15690</name>
    <name evidence="4" type="ORF">APLA_LOCUS16347</name>
</gene>
<dbReference type="EMBL" id="CADEBC010000596">
    <property type="protein sequence ID" value="CAB3258128.1"/>
    <property type="molecule type" value="Genomic_DNA"/>
</dbReference>
<evidence type="ECO:0000256" key="1">
    <source>
        <dbReference type="SAM" id="MobiDB-lite"/>
    </source>
</evidence>
<name>A0A8S1BFY8_ARCPL</name>
<reference evidence="5 6" key="1">
    <citation type="submission" date="2020-04" db="EMBL/GenBank/DDBJ databases">
        <authorList>
            <person name="Wallbank WR R."/>
            <person name="Pardo Diaz C."/>
            <person name="Kozak K."/>
            <person name="Martin S."/>
            <person name="Jiggins C."/>
            <person name="Moest M."/>
            <person name="Warren A I."/>
            <person name="Byers J.R.P. K."/>
            <person name="Montejo-Kovacevich G."/>
            <person name="Yen C E."/>
        </authorList>
    </citation>
    <scope>NUCLEOTIDE SEQUENCE [LARGE SCALE GENOMIC DNA]</scope>
</reference>
<feature type="chain" id="PRO_5036273240" evidence="2">
    <location>
        <begin position="26"/>
        <end position="89"/>
    </location>
</feature>
<dbReference type="InterPro" id="IPR008160">
    <property type="entry name" value="Collagen"/>
</dbReference>
<dbReference type="Proteomes" id="UP000494256">
    <property type="component" value="Unassembled WGS sequence"/>
</dbReference>
<comment type="caution">
    <text evidence="4">The sequence shown here is derived from an EMBL/GenBank/DDBJ whole genome shotgun (WGS) entry which is preliminary data.</text>
</comment>
<feature type="signal peptide" evidence="2">
    <location>
        <begin position="1"/>
        <end position="25"/>
    </location>
</feature>
<dbReference type="EMBL" id="CADEBD010000494">
    <property type="protein sequence ID" value="CAB3256667.1"/>
    <property type="molecule type" value="Genomic_DNA"/>
</dbReference>